<dbReference type="SUPFAM" id="SSF53448">
    <property type="entry name" value="Nucleotide-diphospho-sugar transferases"/>
    <property type="match status" value="1"/>
</dbReference>
<name>A0A0R3R921_9BILA</name>
<gene>
    <name evidence="2" type="ORF">BTMF_LOCUS14509</name>
</gene>
<dbReference type="InterPro" id="IPR029044">
    <property type="entry name" value="Nucleotide-diphossugar_trans"/>
</dbReference>
<proteinExistence type="predicted"/>
<dbReference type="STRING" id="42155.A0A0R3R921"/>
<feature type="compositionally biased region" description="Basic residues" evidence="1">
    <location>
        <begin position="1"/>
        <end position="11"/>
    </location>
</feature>
<keyword evidence="3" id="KW-1185">Reference proteome</keyword>
<evidence type="ECO:0000256" key="1">
    <source>
        <dbReference type="SAM" id="MobiDB-lite"/>
    </source>
</evidence>
<protein>
    <submittedName>
        <fullName evidence="2 4">Uncharacterized protein</fullName>
    </submittedName>
</protein>
<reference evidence="2 3" key="2">
    <citation type="submission" date="2018-11" db="EMBL/GenBank/DDBJ databases">
        <authorList>
            <consortium name="Pathogen Informatics"/>
        </authorList>
    </citation>
    <scope>NUCLEOTIDE SEQUENCE [LARGE SCALE GENOMIC DNA]</scope>
</reference>
<evidence type="ECO:0000313" key="4">
    <source>
        <dbReference type="WBParaSite" id="BTMF_0001652701-mRNA-1"/>
    </source>
</evidence>
<evidence type="ECO:0000313" key="2">
    <source>
        <dbReference type="EMBL" id="VDO49801.1"/>
    </source>
</evidence>
<accession>A0A0R3R921</accession>
<sequence>MVLRKQGRKMGKKENKGGTNEVKEESIKVLIIADTFDARFLPVTSDSSVVSYLHLNIEVLHYMLEWISRTELRDVVIALSTHSEQSLQHIIEYNITIQHI</sequence>
<feature type="compositionally biased region" description="Basic and acidic residues" evidence="1">
    <location>
        <begin position="12"/>
        <end position="21"/>
    </location>
</feature>
<dbReference type="EMBL" id="UZAG01021271">
    <property type="protein sequence ID" value="VDO49801.1"/>
    <property type="molecule type" value="Genomic_DNA"/>
</dbReference>
<evidence type="ECO:0000313" key="3">
    <source>
        <dbReference type="Proteomes" id="UP000280834"/>
    </source>
</evidence>
<organism evidence="4">
    <name type="scientific">Brugia timori</name>
    <dbReference type="NCBI Taxonomy" id="42155"/>
    <lineage>
        <taxon>Eukaryota</taxon>
        <taxon>Metazoa</taxon>
        <taxon>Ecdysozoa</taxon>
        <taxon>Nematoda</taxon>
        <taxon>Chromadorea</taxon>
        <taxon>Rhabditida</taxon>
        <taxon>Spirurina</taxon>
        <taxon>Spiruromorpha</taxon>
        <taxon>Filarioidea</taxon>
        <taxon>Onchocercidae</taxon>
        <taxon>Brugia</taxon>
    </lineage>
</organism>
<feature type="region of interest" description="Disordered" evidence="1">
    <location>
        <begin position="1"/>
        <end position="21"/>
    </location>
</feature>
<dbReference type="Proteomes" id="UP000280834">
    <property type="component" value="Unassembled WGS sequence"/>
</dbReference>
<dbReference type="WBParaSite" id="BTMF_0001652701-mRNA-1">
    <property type="protein sequence ID" value="BTMF_0001652701-mRNA-1"/>
    <property type="gene ID" value="BTMF_0001652701"/>
</dbReference>
<dbReference type="AlphaFoldDB" id="A0A0R3R921"/>
<reference evidence="4" key="1">
    <citation type="submission" date="2017-02" db="UniProtKB">
        <authorList>
            <consortium name="WormBaseParasite"/>
        </authorList>
    </citation>
    <scope>IDENTIFICATION</scope>
</reference>